<dbReference type="Pfam" id="PF01039">
    <property type="entry name" value="Carboxyl_trans"/>
    <property type="match status" value="1"/>
</dbReference>
<dbReference type="GO" id="GO:1905202">
    <property type="term" value="C:methylcrotonoyl-CoA carboxylase complex"/>
    <property type="evidence" value="ECO:0007669"/>
    <property type="project" value="TreeGrafter"/>
</dbReference>
<dbReference type="InterPro" id="IPR011762">
    <property type="entry name" value="COA_CT_N"/>
</dbReference>
<reference evidence="3 4" key="1">
    <citation type="submission" date="2014-12" db="EMBL/GenBank/DDBJ databases">
        <title>Genome assembly of Enhygromyxa salina DSM 15201.</title>
        <authorList>
            <person name="Sharma G."/>
            <person name="Subramanian S."/>
        </authorList>
    </citation>
    <scope>NUCLEOTIDE SEQUENCE [LARGE SCALE GENOMIC DNA]</scope>
    <source>
        <strain evidence="3 4">DSM 15201</strain>
    </source>
</reference>
<dbReference type="GO" id="GO:0016740">
    <property type="term" value="F:transferase activity"/>
    <property type="evidence" value="ECO:0007669"/>
    <property type="project" value="UniProtKB-KW"/>
</dbReference>
<dbReference type="Proteomes" id="UP000031599">
    <property type="component" value="Unassembled WGS sequence"/>
</dbReference>
<organism evidence="3 4">
    <name type="scientific">Enhygromyxa salina</name>
    <dbReference type="NCBI Taxonomy" id="215803"/>
    <lineage>
        <taxon>Bacteria</taxon>
        <taxon>Pseudomonadati</taxon>
        <taxon>Myxococcota</taxon>
        <taxon>Polyangia</taxon>
        <taxon>Nannocystales</taxon>
        <taxon>Nannocystaceae</taxon>
        <taxon>Enhygromyxa</taxon>
    </lineage>
</organism>
<accession>A0A0C1Z7S7</accession>
<evidence type="ECO:0000259" key="2">
    <source>
        <dbReference type="PROSITE" id="PS50989"/>
    </source>
</evidence>
<dbReference type="InterPro" id="IPR034733">
    <property type="entry name" value="AcCoA_carboxyl_beta"/>
</dbReference>
<dbReference type="Gene3D" id="3.90.226.10">
    <property type="entry name" value="2-enoyl-CoA Hydratase, Chain A, domain 1"/>
    <property type="match status" value="2"/>
</dbReference>
<evidence type="ECO:0000313" key="3">
    <source>
        <dbReference type="EMBL" id="KIG13684.1"/>
    </source>
</evidence>
<gene>
    <name evidence="3" type="ORF">DB30_07892</name>
</gene>
<evidence type="ECO:0000259" key="1">
    <source>
        <dbReference type="PROSITE" id="PS50980"/>
    </source>
</evidence>
<dbReference type="PROSITE" id="PS50989">
    <property type="entry name" value="COA_CT_CTER"/>
    <property type="match status" value="1"/>
</dbReference>
<keyword evidence="3" id="KW-0808">Transferase</keyword>
<dbReference type="InterPro" id="IPR011763">
    <property type="entry name" value="COA_CT_C"/>
</dbReference>
<evidence type="ECO:0000313" key="4">
    <source>
        <dbReference type="Proteomes" id="UP000031599"/>
    </source>
</evidence>
<name>A0A0C1Z7S7_9BACT</name>
<dbReference type="SUPFAM" id="SSF52096">
    <property type="entry name" value="ClpP/crotonase"/>
    <property type="match status" value="2"/>
</dbReference>
<dbReference type="PANTHER" id="PTHR22855">
    <property type="entry name" value="ACETYL, PROPIONYL, PYRUVATE, AND GLUTACONYL CARBOXYLASE-RELATED"/>
    <property type="match status" value="1"/>
</dbReference>
<dbReference type="PANTHER" id="PTHR22855:SF13">
    <property type="entry name" value="METHYLCROTONOYL-COA CARBOXYLASE BETA CHAIN, MITOCHONDRIAL"/>
    <property type="match status" value="1"/>
</dbReference>
<dbReference type="GO" id="GO:0004485">
    <property type="term" value="F:methylcrotonoyl-CoA carboxylase activity"/>
    <property type="evidence" value="ECO:0007669"/>
    <property type="project" value="TreeGrafter"/>
</dbReference>
<dbReference type="RefSeq" id="WP_052555345.1">
    <property type="nucleotide sequence ID" value="NZ_JMCC02000090.1"/>
</dbReference>
<dbReference type="InterPro" id="IPR029045">
    <property type="entry name" value="ClpP/crotonase-like_dom_sf"/>
</dbReference>
<comment type="caution">
    <text evidence="3">The sequence shown here is derived from an EMBL/GenBank/DDBJ whole genome shotgun (WGS) entry which is preliminary data.</text>
</comment>
<dbReference type="GO" id="GO:0006552">
    <property type="term" value="P:L-leucine catabolic process"/>
    <property type="evidence" value="ECO:0007669"/>
    <property type="project" value="TreeGrafter"/>
</dbReference>
<proteinExistence type="predicted"/>
<dbReference type="AlphaFoldDB" id="A0A0C1Z7S7"/>
<dbReference type="PROSITE" id="PS50980">
    <property type="entry name" value="COA_CT_NTER"/>
    <property type="match status" value="1"/>
</dbReference>
<feature type="domain" description="CoA carboxyltransferase C-terminal" evidence="2">
    <location>
        <begin position="295"/>
        <end position="568"/>
    </location>
</feature>
<dbReference type="EMBL" id="JMCC02000090">
    <property type="protein sequence ID" value="KIG13684.1"/>
    <property type="molecule type" value="Genomic_DNA"/>
</dbReference>
<dbReference type="InterPro" id="IPR045190">
    <property type="entry name" value="MCCB/AccD1-like"/>
</dbReference>
<protein>
    <submittedName>
        <fullName evidence="3">Methylcrotonyl-CoA carboxylase carboxyl transferase subunit</fullName>
    </submittedName>
</protein>
<feature type="domain" description="CoA carboxyltransferase N-terminal" evidence="1">
    <location>
        <begin position="29"/>
        <end position="288"/>
    </location>
</feature>
<sequence>MAIVPLSPIGSPRDQVCDDRTFGEYRETLAEREQVLDERRAKVQDGWGPKYLERLHVRGKLSARERLAKLIDPGTQVFEVGTFVNWGLSFGDRGLESPGAGVVTAFAQIHGRWCMVIANDNTVASGSWWPKTPEKIERAQTMALRLRIPTVYLVDCSGLFLPEQSRSFPGGTGAGHIFKMNSLLSANGVPQIAGVFGDCIAGGGYMPIISDRVYMTEQAYMVIAGAALIKGAKSTNITSLDIGGPEVHVHQSGCADVRVPDDEIALHCIRRDVAKLPSSGADFYRHGRGAVEPFHPAGELAGLIPPDHREVYDATQVLARLCDQSLFWELMPETGEEMITGVGRIGGLYAGFIINRQGLVGDPERCDRKRPAAILYRGGIAKISAFSRACNADGIPIIWLQDISGFDVGAEAEAQGLLGYGSSLIYTNSTNDVPMFTVLLRKASGAGYYAMSGLPYDPIVQLSSTISRLSVMEGRTLAIATYNTKLDDDFEIVATDPAERAEIEAGMKAVAERIEADMDPFVAGRQMDTDEIIRFDELRPWLAALVEMAYQNTGSRRIKNPRIWSLHDLAVISSGPR</sequence>